<sequence length="147" mass="16313">MSTSPLGRPYDYAVSCLHQAAGDMEALPLELQTLLLVESAQGIIDNGGLEYFYEADFPNSPPYSVFVEAYRRIGADSAADCIASTARMFPFAEPQLFEPLRQLWLAKLGAEPDSEFHRLSKRICGDESVWSRLAAYVERNRDAFAAA</sequence>
<proteinExistence type="predicted"/>
<evidence type="ECO:0000313" key="2">
    <source>
        <dbReference type="EMBL" id="MBL0392775.1"/>
    </source>
</evidence>
<dbReference type="Proteomes" id="UP000599109">
    <property type="component" value="Unassembled WGS sequence"/>
</dbReference>
<reference evidence="2 3" key="1">
    <citation type="journal article" date="2017" name="Int. J. Syst. Evol. Microbiol.">
        <title>Ramlibacter monticola sp. nov., isolated from forest soil.</title>
        <authorList>
            <person name="Chaudhary D.K."/>
            <person name="Kim J."/>
        </authorList>
    </citation>
    <scope>NUCLEOTIDE SEQUENCE [LARGE SCALE GENOMIC DNA]</scope>
    <source>
        <strain evidence="2 3">KACC 19175</strain>
    </source>
</reference>
<accession>A0A937CTN0</accession>
<protein>
    <submittedName>
        <fullName evidence="2">DUF4375 domain-containing protein</fullName>
    </submittedName>
</protein>
<evidence type="ECO:0000259" key="1">
    <source>
        <dbReference type="Pfam" id="PF14300"/>
    </source>
</evidence>
<dbReference type="EMBL" id="JAEQNE010000004">
    <property type="protein sequence ID" value="MBL0392775.1"/>
    <property type="molecule type" value="Genomic_DNA"/>
</dbReference>
<feature type="domain" description="DNA mimic protein DMP19 C-terminal" evidence="1">
    <location>
        <begin position="25"/>
        <end position="140"/>
    </location>
</feature>
<dbReference type="InterPro" id="IPR025402">
    <property type="entry name" value="DMP19_C"/>
</dbReference>
<dbReference type="Gene3D" id="1.20.1420.60">
    <property type="match status" value="1"/>
</dbReference>
<organism evidence="2 3">
    <name type="scientific">Ramlibacter monticola</name>
    <dbReference type="NCBI Taxonomy" id="1926872"/>
    <lineage>
        <taxon>Bacteria</taxon>
        <taxon>Pseudomonadati</taxon>
        <taxon>Pseudomonadota</taxon>
        <taxon>Betaproteobacteria</taxon>
        <taxon>Burkholderiales</taxon>
        <taxon>Comamonadaceae</taxon>
        <taxon>Ramlibacter</taxon>
    </lineage>
</organism>
<dbReference type="Pfam" id="PF14300">
    <property type="entry name" value="DMP19"/>
    <property type="match status" value="1"/>
</dbReference>
<dbReference type="RefSeq" id="WP_201675437.1">
    <property type="nucleotide sequence ID" value="NZ_JAEQNE010000004.1"/>
</dbReference>
<dbReference type="AlphaFoldDB" id="A0A937CTN0"/>
<gene>
    <name evidence="2" type="ORF">JJ685_16685</name>
</gene>
<keyword evidence="3" id="KW-1185">Reference proteome</keyword>
<name>A0A937CTN0_9BURK</name>
<comment type="caution">
    <text evidence="2">The sequence shown here is derived from an EMBL/GenBank/DDBJ whole genome shotgun (WGS) entry which is preliminary data.</text>
</comment>
<evidence type="ECO:0000313" key="3">
    <source>
        <dbReference type="Proteomes" id="UP000599109"/>
    </source>
</evidence>